<sequence>MDSLPKRHALTEEEEKRLDNLIKNRGTDQRLDALTLSYIEKVSGKPWKDETVLEKIRHAVSSQKDAYWKEGERRVVQYKGGYSVLAYMAYQMPGYVAEFTEFFVRLIRDGLIRDHIRVLDVGAGPGTVTVAIARVLDQCEGMTAEVTALERSEIHREAYLHVVPEFVKKTGGHVTAHKPVAADIMEKIPDGEFDLIVCSNMINELAVDDEKRAEIMMRLSEHLASDGNLILLEPADLSNATMLRNLSRTLKQRGLTLYAPCNDIRGVPCMVSPCWTFVTYEDIWPTKLMLALGEGEEKYRFVNTDVKFSYAVLRKDGHRRCGYRVPAAAKRARLSQLKKHLGKRIHVTVSVMSADIGDAKNYLYLVCDGTGEVPAYVALPAHHRNPEHEALLSAPYGSVVAIDSVLVRFNKDQKAYNLLMGPESFTRMIVGVAGPKVPDKLAALKEKYGKKPMWTGKGRPQKNKK</sequence>
<comment type="caution">
    <text evidence="2">The sequence shown here is derived from an EMBL/GenBank/DDBJ whole genome shotgun (WGS) entry which is preliminary data.</text>
</comment>
<dbReference type="SUPFAM" id="SSF53335">
    <property type="entry name" value="S-adenosyl-L-methionine-dependent methyltransferases"/>
    <property type="match status" value="1"/>
</dbReference>
<dbReference type="RefSeq" id="WP_338093298.1">
    <property type="nucleotide sequence ID" value="NZ_JAWDKA010000001.1"/>
</dbReference>
<dbReference type="InterPro" id="IPR058959">
    <property type="entry name" value="DUF8157_C"/>
</dbReference>
<dbReference type="Pfam" id="PF13489">
    <property type="entry name" value="Methyltransf_23"/>
    <property type="match status" value="1"/>
</dbReference>
<dbReference type="EMBL" id="JAWDKA010000001">
    <property type="protein sequence ID" value="MDV0440902.1"/>
    <property type="molecule type" value="Genomic_DNA"/>
</dbReference>
<accession>A0AAE4M963</accession>
<gene>
    <name evidence="2" type="ORF">McpAg1_00790</name>
</gene>
<dbReference type="Gene3D" id="3.40.50.150">
    <property type="entry name" value="Vaccinia Virus protein VP39"/>
    <property type="match status" value="1"/>
</dbReference>
<feature type="domain" description="DUF8157" evidence="1">
    <location>
        <begin position="335"/>
        <end position="427"/>
    </location>
</feature>
<keyword evidence="3" id="KW-1185">Reference proteome</keyword>
<dbReference type="Pfam" id="PF26487">
    <property type="entry name" value="DUF8157_C"/>
    <property type="match status" value="1"/>
</dbReference>
<name>A0AAE4M963_9EURY</name>
<organism evidence="2 3">
    <name type="scientific">Methanorbis furvi</name>
    <dbReference type="NCBI Taxonomy" id="3028299"/>
    <lineage>
        <taxon>Archaea</taxon>
        <taxon>Methanobacteriati</taxon>
        <taxon>Methanobacteriota</taxon>
        <taxon>Stenosarchaea group</taxon>
        <taxon>Methanomicrobia</taxon>
        <taxon>Methanomicrobiales</taxon>
        <taxon>Methanocorpusculaceae</taxon>
        <taxon>Methanorbis</taxon>
    </lineage>
</organism>
<evidence type="ECO:0000259" key="1">
    <source>
        <dbReference type="Pfam" id="PF26487"/>
    </source>
</evidence>
<dbReference type="Proteomes" id="UP001273136">
    <property type="component" value="Unassembled WGS sequence"/>
</dbReference>
<evidence type="ECO:0000313" key="2">
    <source>
        <dbReference type="EMBL" id="MDV0440902.1"/>
    </source>
</evidence>
<protein>
    <recommendedName>
        <fullName evidence="1">DUF8157 domain-containing protein</fullName>
    </recommendedName>
</protein>
<reference evidence="2" key="1">
    <citation type="submission" date="2023-06" db="EMBL/GenBank/DDBJ databases">
        <title>Genome sequence of Methancorpusculaceae sp. Ag1.</title>
        <authorList>
            <person name="Protasov E."/>
            <person name="Platt K."/>
            <person name="Poehlein A."/>
            <person name="Daniel R."/>
            <person name="Brune A."/>
        </authorList>
    </citation>
    <scope>NUCLEOTIDE SEQUENCE</scope>
    <source>
        <strain evidence="2">Ag1</strain>
    </source>
</reference>
<proteinExistence type="predicted"/>
<dbReference type="AlphaFoldDB" id="A0AAE4M963"/>
<evidence type="ECO:0000313" key="3">
    <source>
        <dbReference type="Proteomes" id="UP001273136"/>
    </source>
</evidence>
<dbReference type="InterPro" id="IPR029063">
    <property type="entry name" value="SAM-dependent_MTases_sf"/>
</dbReference>
<dbReference type="CDD" id="cd02440">
    <property type="entry name" value="AdoMet_MTases"/>
    <property type="match status" value="1"/>
</dbReference>